<evidence type="ECO:0000256" key="1">
    <source>
        <dbReference type="SAM" id="MobiDB-lite"/>
    </source>
</evidence>
<name>A0A919YL28_9BACL</name>
<dbReference type="Proteomes" id="UP000683139">
    <property type="component" value="Unassembled WGS sequence"/>
</dbReference>
<reference evidence="2" key="1">
    <citation type="submission" date="2021-03" db="EMBL/GenBank/DDBJ databases">
        <title>Antimicrobial resistance genes in bacteria isolated from Japanese honey, and their potential for conferring macrolide and lincosamide resistance in the American foulbrood pathogen Paenibacillus larvae.</title>
        <authorList>
            <person name="Okamoto M."/>
            <person name="Kumagai M."/>
            <person name="Kanamori H."/>
            <person name="Takamatsu D."/>
        </authorList>
    </citation>
    <scope>NUCLEOTIDE SEQUENCE</scope>
    <source>
        <strain evidence="2">J40TS1</strain>
    </source>
</reference>
<protein>
    <recommendedName>
        <fullName evidence="4">Collagen-like protein</fullName>
    </recommendedName>
</protein>
<dbReference type="AlphaFoldDB" id="A0A919YL28"/>
<evidence type="ECO:0000313" key="2">
    <source>
        <dbReference type="EMBL" id="GIP15435.1"/>
    </source>
</evidence>
<feature type="region of interest" description="Disordered" evidence="1">
    <location>
        <begin position="1"/>
        <end position="26"/>
    </location>
</feature>
<evidence type="ECO:0008006" key="4">
    <source>
        <dbReference type="Google" id="ProtNLM"/>
    </source>
</evidence>
<keyword evidence="3" id="KW-1185">Reference proteome</keyword>
<organism evidence="2 3">
    <name type="scientific">Paenibacillus montaniterrae</name>
    <dbReference type="NCBI Taxonomy" id="429341"/>
    <lineage>
        <taxon>Bacteria</taxon>
        <taxon>Bacillati</taxon>
        <taxon>Bacillota</taxon>
        <taxon>Bacilli</taxon>
        <taxon>Bacillales</taxon>
        <taxon>Paenibacillaceae</taxon>
        <taxon>Paenibacillus</taxon>
    </lineage>
</organism>
<feature type="compositionally biased region" description="Low complexity" evidence="1">
    <location>
        <begin position="1"/>
        <end position="11"/>
    </location>
</feature>
<gene>
    <name evidence="2" type="ORF">J40TS1_10770</name>
</gene>
<dbReference type="Gene3D" id="1.20.5.320">
    <property type="entry name" value="6-Phosphogluconate Dehydrogenase, domain 3"/>
    <property type="match status" value="1"/>
</dbReference>
<sequence>MSGPTGPTGPTGIPGPTGPAGATGPQGAGGAGKAIYYAIPDQTFNAFTGEVFTQQFNGLTENQRYQLVLHFSFLFAVFGPTTGWITFQIYWGDQFWDNHNTSLTYGFVFEGNLSDTYTIPFSFSDEFLAFDFSYVTVNLVAAGPEYPFYFNNIELMLIPIGQGM</sequence>
<proteinExistence type="predicted"/>
<dbReference type="EMBL" id="BOSE01000001">
    <property type="protein sequence ID" value="GIP15435.1"/>
    <property type="molecule type" value="Genomic_DNA"/>
</dbReference>
<evidence type="ECO:0000313" key="3">
    <source>
        <dbReference type="Proteomes" id="UP000683139"/>
    </source>
</evidence>
<comment type="caution">
    <text evidence="2">The sequence shown here is derived from an EMBL/GenBank/DDBJ whole genome shotgun (WGS) entry which is preliminary data.</text>
</comment>
<accession>A0A919YL28</accession>